<sequence>MDSLNILMFPWLAHGHISPYLELAKRLSHRNFVVHLFSTAANFKSIEDSIGAKHAATIRLIKLHLPENPHLPENLHTTNGLPPGLMPLLKEALDKAEPELRRVLAEVRPDLLVYDFLQPWAPLVAAEHGIPAVEFITSSATMNAYLFHFFSKPAEPFPFPEIYYRDYELPHRESLLAVDEKVRKDANDGVGRSNDVVLIKGFREIESTYSDYLADLLEKKVVAVGALVQEVTSVSNHELIQWLDNKEKRSTIFVSFGSEYFLTREDMMELAHGLELSNFNFIWVVRFPKGKKTVLEDSLPPGFLERVEGRGLVVEGWAPQAQILGHESVGGFVSHCGCSSMMESMKFAVPIIAMPMHLDQPLNARLVELIRVGVEVVRDGRGRLEREVVAAVIRRVVADEGLRRRARCRSEELQAKGDQEIEKVVEVFVKLCKNNKKKRNGFH</sequence>
<protein>
    <recommendedName>
        <fullName evidence="5">Glycosyltransferase</fullName>
        <ecNumber evidence="5">2.4.1.-</ecNumber>
    </recommendedName>
</protein>
<dbReference type="FunFam" id="3.40.50.2000:FF:000060">
    <property type="entry name" value="Glycosyltransferase"/>
    <property type="match status" value="1"/>
</dbReference>
<dbReference type="InterPro" id="IPR058980">
    <property type="entry name" value="Glyco_transf_N"/>
</dbReference>
<evidence type="ECO:0000256" key="2">
    <source>
        <dbReference type="ARBA" id="ARBA00022676"/>
    </source>
</evidence>
<feature type="domain" description="Glycosyltransferase N-terminal" evidence="6">
    <location>
        <begin position="3"/>
        <end position="227"/>
    </location>
</feature>
<comment type="caution">
    <text evidence="7">The sequence shown here is derived from an EMBL/GenBank/DDBJ whole genome shotgun (WGS) entry which is preliminary data.</text>
</comment>
<evidence type="ECO:0000313" key="7">
    <source>
        <dbReference type="EMBL" id="KAL1551814.1"/>
    </source>
</evidence>
<reference evidence="7 8" key="1">
    <citation type="submission" date="2024-06" db="EMBL/GenBank/DDBJ databases">
        <title>A chromosome level genome sequence of Diviner's sage (Salvia divinorum).</title>
        <authorList>
            <person name="Ford S.A."/>
            <person name="Ro D.-K."/>
            <person name="Ness R.W."/>
            <person name="Phillips M.A."/>
        </authorList>
    </citation>
    <scope>NUCLEOTIDE SEQUENCE [LARGE SCALE GENOMIC DNA]</scope>
    <source>
        <strain evidence="7">SAF-2024a</strain>
        <tissue evidence="7">Leaf</tissue>
    </source>
</reference>
<dbReference type="GO" id="GO:0016138">
    <property type="term" value="P:glycoside biosynthetic process"/>
    <property type="evidence" value="ECO:0007669"/>
    <property type="project" value="UniProtKB-ARBA"/>
</dbReference>
<dbReference type="Gene3D" id="3.40.50.2000">
    <property type="entry name" value="Glycogen Phosphorylase B"/>
    <property type="match status" value="2"/>
</dbReference>
<dbReference type="AlphaFoldDB" id="A0ABD1H9M1"/>
<evidence type="ECO:0000256" key="5">
    <source>
        <dbReference type="RuleBase" id="RU362057"/>
    </source>
</evidence>
<accession>A0ABD1H9M1</accession>
<comment type="similarity">
    <text evidence="1 4">Belongs to the UDP-glycosyltransferase family.</text>
</comment>
<dbReference type="GO" id="GO:0008194">
    <property type="term" value="F:UDP-glycosyltransferase activity"/>
    <property type="evidence" value="ECO:0007669"/>
    <property type="project" value="UniProtKB-ARBA"/>
</dbReference>
<dbReference type="InterPro" id="IPR002213">
    <property type="entry name" value="UDP_glucos_trans"/>
</dbReference>
<proteinExistence type="inferred from homology"/>
<gene>
    <name evidence="7" type="ORF">AAHA92_19610</name>
</gene>
<name>A0ABD1H9M1_SALDI</name>
<dbReference type="CDD" id="cd03784">
    <property type="entry name" value="GT1_Gtf-like"/>
    <property type="match status" value="1"/>
</dbReference>
<keyword evidence="2 4" id="KW-0328">Glycosyltransferase</keyword>
<dbReference type="EMBL" id="JBEAFC010000007">
    <property type="protein sequence ID" value="KAL1551814.1"/>
    <property type="molecule type" value="Genomic_DNA"/>
</dbReference>
<keyword evidence="8" id="KW-1185">Reference proteome</keyword>
<evidence type="ECO:0000256" key="1">
    <source>
        <dbReference type="ARBA" id="ARBA00009995"/>
    </source>
</evidence>
<dbReference type="PROSITE" id="PS00375">
    <property type="entry name" value="UDPGT"/>
    <property type="match status" value="1"/>
</dbReference>
<evidence type="ECO:0000313" key="8">
    <source>
        <dbReference type="Proteomes" id="UP001567538"/>
    </source>
</evidence>
<dbReference type="InterPro" id="IPR035595">
    <property type="entry name" value="UDP_glycos_trans_CS"/>
</dbReference>
<keyword evidence="3 4" id="KW-0808">Transferase</keyword>
<dbReference type="EC" id="2.4.1.-" evidence="5"/>
<dbReference type="Pfam" id="PF00201">
    <property type="entry name" value="UDPGT"/>
    <property type="match status" value="1"/>
</dbReference>
<organism evidence="7 8">
    <name type="scientific">Salvia divinorum</name>
    <name type="common">Maria pastora</name>
    <name type="synonym">Diviner's sage</name>
    <dbReference type="NCBI Taxonomy" id="28513"/>
    <lineage>
        <taxon>Eukaryota</taxon>
        <taxon>Viridiplantae</taxon>
        <taxon>Streptophyta</taxon>
        <taxon>Embryophyta</taxon>
        <taxon>Tracheophyta</taxon>
        <taxon>Spermatophyta</taxon>
        <taxon>Magnoliopsida</taxon>
        <taxon>eudicotyledons</taxon>
        <taxon>Gunneridae</taxon>
        <taxon>Pentapetalae</taxon>
        <taxon>asterids</taxon>
        <taxon>lamiids</taxon>
        <taxon>Lamiales</taxon>
        <taxon>Lamiaceae</taxon>
        <taxon>Nepetoideae</taxon>
        <taxon>Mentheae</taxon>
        <taxon>Salviinae</taxon>
        <taxon>Salvia</taxon>
        <taxon>Salvia subgen. Calosphace</taxon>
    </lineage>
</organism>
<dbReference type="SUPFAM" id="SSF53756">
    <property type="entry name" value="UDP-Glycosyltransferase/glycogen phosphorylase"/>
    <property type="match status" value="1"/>
</dbReference>
<dbReference type="PANTHER" id="PTHR48044">
    <property type="entry name" value="GLYCOSYLTRANSFERASE"/>
    <property type="match status" value="1"/>
</dbReference>
<evidence type="ECO:0000256" key="4">
    <source>
        <dbReference type="RuleBase" id="RU003718"/>
    </source>
</evidence>
<evidence type="ECO:0000256" key="3">
    <source>
        <dbReference type="ARBA" id="ARBA00022679"/>
    </source>
</evidence>
<dbReference type="Pfam" id="PF26168">
    <property type="entry name" value="Glyco_transf_N"/>
    <property type="match status" value="1"/>
</dbReference>
<dbReference type="Proteomes" id="UP001567538">
    <property type="component" value="Unassembled WGS sequence"/>
</dbReference>
<dbReference type="PANTHER" id="PTHR48044:SF39">
    <property type="entry name" value="GLYCOSYLTRANSFERASE"/>
    <property type="match status" value="1"/>
</dbReference>
<evidence type="ECO:0000259" key="6">
    <source>
        <dbReference type="Pfam" id="PF26168"/>
    </source>
</evidence>